<evidence type="ECO:0000256" key="1">
    <source>
        <dbReference type="ARBA" id="ARBA00022729"/>
    </source>
</evidence>
<dbReference type="EMBL" id="REGW02000001">
    <property type="protein sequence ID" value="KAE8300872.1"/>
    <property type="molecule type" value="Genomic_DNA"/>
</dbReference>
<comment type="caution">
    <text evidence="5">Lacks conserved residue(s) required for the propagation of feature annotation.</text>
</comment>
<dbReference type="PRINTS" id="PR00023">
    <property type="entry name" value="ZPELLUCIDA"/>
</dbReference>
<dbReference type="Pfam" id="PF00100">
    <property type="entry name" value="Zona_pellucida"/>
    <property type="match status" value="1"/>
</dbReference>
<dbReference type="Gene3D" id="2.60.40.4100">
    <property type="entry name" value="Zona pellucida, ZP-C domain"/>
    <property type="match status" value="1"/>
</dbReference>
<feature type="disulfide bond" evidence="5">
    <location>
        <begin position="2"/>
        <end position="12"/>
    </location>
</feature>
<keyword evidence="3 5" id="KW-1015">Disulfide bond</keyword>
<gene>
    <name evidence="8" type="ORF">D5F01_LYC01021</name>
</gene>
<keyword evidence="1" id="KW-0732">Signal</keyword>
<dbReference type="SMART" id="SM00202">
    <property type="entry name" value="SR"/>
    <property type="match status" value="1"/>
</dbReference>
<feature type="disulfide bond" evidence="5">
    <location>
        <begin position="107"/>
        <end position="117"/>
    </location>
</feature>
<dbReference type="InterPro" id="IPR055355">
    <property type="entry name" value="ZP-C"/>
</dbReference>
<dbReference type="PROSITE" id="PS51034">
    <property type="entry name" value="ZP_2"/>
    <property type="match status" value="1"/>
</dbReference>
<feature type="disulfide bond" evidence="5">
    <location>
        <begin position="63"/>
        <end position="127"/>
    </location>
</feature>
<evidence type="ECO:0000259" key="7">
    <source>
        <dbReference type="PROSITE" id="PS51034"/>
    </source>
</evidence>
<dbReference type="Gene3D" id="2.60.40.3210">
    <property type="entry name" value="Zona pellucida, ZP-N domain"/>
    <property type="match status" value="1"/>
</dbReference>
<evidence type="ECO:0000259" key="6">
    <source>
        <dbReference type="PROSITE" id="PS50287"/>
    </source>
</evidence>
<keyword evidence="4" id="KW-0325">Glycoprotein</keyword>
<dbReference type="PANTHER" id="PTHR48071:SF18">
    <property type="entry name" value="DELETED IN MALIGNANT BRAIN TUMORS 1 PROTEIN-RELATED"/>
    <property type="match status" value="1"/>
</dbReference>
<name>A0A6G0JBN9_LARCR</name>
<dbReference type="PRINTS" id="PR00258">
    <property type="entry name" value="SPERACTRCPTR"/>
</dbReference>
<dbReference type="SUPFAM" id="SSF56487">
    <property type="entry name" value="SRCR-like"/>
    <property type="match status" value="2"/>
</dbReference>
<evidence type="ECO:0000256" key="2">
    <source>
        <dbReference type="ARBA" id="ARBA00022737"/>
    </source>
</evidence>
<feature type="domain" description="SRCR" evidence="6">
    <location>
        <begin position="38"/>
        <end position="138"/>
    </location>
</feature>
<dbReference type="PANTHER" id="PTHR48071">
    <property type="entry name" value="SRCR DOMAIN-CONTAINING PROTEIN"/>
    <property type="match status" value="1"/>
</dbReference>
<evidence type="ECO:0000256" key="3">
    <source>
        <dbReference type="ARBA" id="ARBA00023157"/>
    </source>
</evidence>
<dbReference type="InterPro" id="IPR001507">
    <property type="entry name" value="ZP_dom"/>
</dbReference>
<dbReference type="Proteomes" id="UP000424527">
    <property type="component" value="Unassembled WGS sequence"/>
</dbReference>
<dbReference type="InterPro" id="IPR036772">
    <property type="entry name" value="SRCR-like_dom_sf"/>
</dbReference>
<accession>A0A6G0JBN9</accession>
<dbReference type="Pfam" id="PF00530">
    <property type="entry name" value="SRCR"/>
    <property type="match status" value="1"/>
</dbReference>
<keyword evidence="9" id="KW-1185">Reference proteome</keyword>
<dbReference type="AlphaFoldDB" id="A0A6G0JBN9"/>
<sequence length="420" mass="45571">MCTGKELKLAECSHPGIGSHNCNHYGDAGVVCEAGSPVRLVNSDNRCSGRVELYHDGQWGTVCDDTWDLNDAQVVCRQVDCGIPLSAPLNAAYGAGSGPIWLDDVNCYGNELSITDCRHRGLGVSNCQHIEDASVVCEIQHPPLQPLQLICGRDKLQIGLDLAGVASSGFDPFSGNLAARNCSQFRVRGDVVWYEVEAREGVCGNTLRTNSTHAIYSNSLFIYPRNVSFGLPARLPFSCAYPLDTDASLNVAISPFLSLAAGISGLGSKAEASMSLFRNSNYTDKYPSGQIILPVGSPLYVGITVEEVDSSFVVVLEDCYATHSSNPDDPMRYYVIQNKCPTDHRQVSVTKSGLSLHARFTALLFLLQDEYQDTFLHCSLSLCNQRSSSCVPSCTSRRSRSVSTSEPLKPLTIGPIIWVK</sequence>
<dbReference type="InterPro" id="IPR048290">
    <property type="entry name" value="ZP_chr"/>
</dbReference>
<dbReference type="Gene3D" id="3.10.250.10">
    <property type="entry name" value="SRCR-like domain"/>
    <property type="match status" value="2"/>
</dbReference>
<dbReference type="GO" id="GO:0016020">
    <property type="term" value="C:membrane"/>
    <property type="evidence" value="ECO:0007669"/>
    <property type="project" value="InterPro"/>
</dbReference>
<dbReference type="FunFam" id="3.10.250.10:FF:000006">
    <property type="entry name" value="neurotrypsin isoform X2"/>
    <property type="match status" value="1"/>
</dbReference>
<dbReference type="InterPro" id="IPR001190">
    <property type="entry name" value="SRCR"/>
</dbReference>
<organism evidence="8 9">
    <name type="scientific">Larimichthys crocea</name>
    <name type="common">Large yellow croaker</name>
    <name type="synonym">Pseudosciaena crocea</name>
    <dbReference type="NCBI Taxonomy" id="215358"/>
    <lineage>
        <taxon>Eukaryota</taxon>
        <taxon>Metazoa</taxon>
        <taxon>Chordata</taxon>
        <taxon>Craniata</taxon>
        <taxon>Vertebrata</taxon>
        <taxon>Euteleostomi</taxon>
        <taxon>Actinopterygii</taxon>
        <taxon>Neopterygii</taxon>
        <taxon>Teleostei</taxon>
        <taxon>Neoteleostei</taxon>
        <taxon>Acanthomorphata</taxon>
        <taxon>Eupercaria</taxon>
        <taxon>Sciaenidae</taxon>
        <taxon>Larimichthys</taxon>
    </lineage>
</organism>
<evidence type="ECO:0000256" key="4">
    <source>
        <dbReference type="ARBA" id="ARBA00023180"/>
    </source>
</evidence>
<comment type="caution">
    <text evidence="8">The sequence shown here is derived from an EMBL/GenBank/DDBJ whole genome shotgun (WGS) entry which is preliminary data.</text>
</comment>
<dbReference type="SMART" id="SM00241">
    <property type="entry name" value="ZP"/>
    <property type="match status" value="1"/>
</dbReference>
<dbReference type="PROSITE" id="PS50287">
    <property type="entry name" value="SRCR_2"/>
    <property type="match status" value="2"/>
</dbReference>
<dbReference type="InterPro" id="IPR055356">
    <property type="entry name" value="ZP-N"/>
</dbReference>
<keyword evidence="2" id="KW-0677">Repeat</keyword>
<evidence type="ECO:0000256" key="5">
    <source>
        <dbReference type="PROSITE-ProRule" id="PRU00196"/>
    </source>
</evidence>
<proteinExistence type="predicted"/>
<feature type="disulfide bond" evidence="5">
    <location>
        <begin position="76"/>
        <end position="137"/>
    </location>
</feature>
<dbReference type="Pfam" id="PF23344">
    <property type="entry name" value="ZP-N"/>
    <property type="match status" value="1"/>
</dbReference>
<feature type="domain" description="SRCR" evidence="6">
    <location>
        <begin position="1"/>
        <end position="33"/>
    </location>
</feature>
<dbReference type="InterPro" id="IPR042235">
    <property type="entry name" value="ZP-C_dom"/>
</dbReference>
<evidence type="ECO:0000313" key="9">
    <source>
        <dbReference type="Proteomes" id="UP000424527"/>
    </source>
</evidence>
<protein>
    <submittedName>
        <fullName evidence="8">Deleted in malignant brain tumors 1 protein Hensin</fullName>
    </submittedName>
</protein>
<reference evidence="8 9" key="1">
    <citation type="submission" date="2019-07" db="EMBL/GenBank/DDBJ databases">
        <title>Chromosome genome assembly for large yellow croaker.</title>
        <authorList>
            <person name="Xiao S."/>
        </authorList>
    </citation>
    <scope>NUCLEOTIDE SEQUENCE [LARGE SCALE GENOMIC DNA]</scope>
    <source>
        <strain evidence="8">JMULYC20181020</strain>
        <tissue evidence="8">Muscle</tissue>
    </source>
</reference>
<evidence type="ECO:0000313" key="8">
    <source>
        <dbReference type="EMBL" id="KAE8300872.1"/>
    </source>
</evidence>
<feature type="domain" description="ZP" evidence="7">
    <location>
        <begin position="150"/>
        <end position="401"/>
    </location>
</feature>